<keyword evidence="1 3" id="KW-0808">Transferase</keyword>
<dbReference type="Gene3D" id="3.40.50.2000">
    <property type="entry name" value="Glycogen Phosphorylase B"/>
    <property type="match status" value="2"/>
</dbReference>
<proteinExistence type="predicted"/>
<comment type="caution">
    <text evidence="3">The sequence shown here is derived from an EMBL/GenBank/DDBJ whole genome shotgun (WGS) entry which is preliminary data.</text>
</comment>
<feature type="domain" description="Glycosyltransferase subfamily 4-like N-terminal" evidence="2">
    <location>
        <begin position="110"/>
        <end position="235"/>
    </location>
</feature>
<dbReference type="Proteomes" id="UP000886047">
    <property type="component" value="Unassembled WGS sequence"/>
</dbReference>
<sequence length="429" mass="49090">MKKVLIITYYWPPSGGGGVMRWLKMQKYLPELGWKPVIYTPENPDASVVDESLTDEIQPETEILKTPIWEPYEVFRKLTGKKKGEKFKAGYISEASSGDWKSKVSVFIRGNFLIPDPRKFWIKPSVKFLTNYLNEKPVDLIISTGPPHSMHLIALGLKKKFDIPWIADFRDPWTDIDFYDKLRLTRWADKKHRKLEFKVLEKADHIVTVSPNCAKDLSKIPGKKVEVIYNGFDPEDFEGISNSPENFFSVAHFGAFNRDRNPSTLWKVLGEFAEKNKTFKEKLRIRLIGQTDDSVVQDIEKNGLKENLVQTDHLPHKKGLEELAKSQVLLLPINDTPNARGILPGKMYEYMALKRAILAIGPTDADFVKILNETKTGIAFDFNDAAGIQKALEDYFNLFIEGKLKVESSAFEKFSRKNLAQKFIDLTGK</sequence>
<dbReference type="PANTHER" id="PTHR46401:SF2">
    <property type="entry name" value="GLYCOSYLTRANSFERASE WBBK-RELATED"/>
    <property type="match status" value="1"/>
</dbReference>
<dbReference type="Pfam" id="PF13439">
    <property type="entry name" value="Glyco_transf_4"/>
    <property type="match status" value="1"/>
</dbReference>
<evidence type="ECO:0000256" key="1">
    <source>
        <dbReference type="ARBA" id="ARBA00022679"/>
    </source>
</evidence>
<organism evidence="3">
    <name type="scientific">Mariniphaga anaerophila</name>
    <dbReference type="NCBI Taxonomy" id="1484053"/>
    <lineage>
        <taxon>Bacteria</taxon>
        <taxon>Pseudomonadati</taxon>
        <taxon>Bacteroidota</taxon>
        <taxon>Bacteroidia</taxon>
        <taxon>Marinilabiliales</taxon>
        <taxon>Prolixibacteraceae</taxon>
        <taxon>Mariniphaga</taxon>
    </lineage>
</organism>
<evidence type="ECO:0000259" key="2">
    <source>
        <dbReference type="Pfam" id="PF13439"/>
    </source>
</evidence>
<dbReference type="EMBL" id="DSDK01000697">
    <property type="protein sequence ID" value="HDR52425.1"/>
    <property type="molecule type" value="Genomic_DNA"/>
</dbReference>
<dbReference type="CDD" id="cd03794">
    <property type="entry name" value="GT4_WbuB-like"/>
    <property type="match status" value="1"/>
</dbReference>
<name>A0A831LN41_9BACT</name>
<protein>
    <submittedName>
        <fullName evidence="3">Glycosyl transferase family 1</fullName>
    </submittedName>
</protein>
<accession>A0A831LN41</accession>
<dbReference type="InterPro" id="IPR028098">
    <property type="entry name" value="Glyco_trans_4-like_N"/>
</dbReference>
<dbReference type="PANTHER" id="PTHR46401">
    <property type="entry name" value="GLYCOSYLTRANSFERASE WBBK-RELATED"/>
    <property type="match status" value="1"/>
</dbReference>
<evidence type="ECO:0000313" key="3">
    <source>
        <dbReference type="EMBL" id="HDR52425.1"/>
    </source>
</evidence>
<gene>
    <name evidence="3" type="ORF">ENN90_12530</name>
</gene>
<dbReference type="GO" id="GO:0016757">
    <property type="term" value="F:glycosyltransferase activity"/>
    <property type="evidence" value="ECO:0007669"/>
    <property type="project" value="UniProtKB-ARBA"/>
</dbReference>
<dbReference type="SUPFAM" id="SSF53756">
    <property type="entry name" value="UDP-Glycosyltransferase/glycogen phosphorylase"/>
    <property type="match status" value="1"/>
</dbReference>
<reference evidence="3" key="1">
    <citation type="journal article" date="2020" name="mSystems">
        <title>Genome- and Community-Level Interaction Insights into Carbon Utilization and Element Cycling Functions of Hydrothermarchaeota in Hydrothermal Sediment.</title>
        <authorList>
            <person name="Zhou Z."/>
            <person name="Liu Y."/>
            <person name="Xu W."/>
            <person name="Pan J."/>
            <person name="Luo Z.H."/>
            <person name="Li M."/>
        </authorList>
    </citation>
    <scope>NUCLEOTIDE SEQUENCE [LARGE SCALE GENOMIC DNA]</scope>
    <source>
        <strain evidence="3">SpSt-1217</strain>
    </source>
</reference>
<dbReference type="AlphaFoldDB" id="A0A831LN41"/>
<dbReference type="GO" id="GO:0009103">
    <property type="term" value="P:lipopolysaccharide biosynthetic process"/>
    <property type="evidence" value="ECO:0007669"/>
    <property type="project" value="TreeGrafter"/>
</dbReference>